<evidence type="ECO:0000313" key="3">
    <source>
        <dbReference type="Proteomes" id="UP000198607"/>
    </source>
</evidence>
<gene>
    <name evidence="2" type="ORF">SAMN05660652_01788</name>
</gene>
<sequence>MEKRRYPRYQLVAPLVGVVEQNGGRYSGSVLNISLGGFYLHLPRLPADSLKIHGVDDYGEFHYAGRTVSGFGSIVRIEKFAGSVGIGFCWDNEGMDAKSEQLLQDSIREQETRRAFAEVSVSGNTIVLQGHASSALSSDVFAMLRNIGASHAKLSLAECVSIDSSGIELLMALRDRGIVIIDVNPGIEPVLKRFQLLDVQKDDGA</sequence>
<dbReference type="GO" id="GO:0035438">
    <property type="term" value="F:cyclic-di-GMP binding"/>
    <property type="evidence" value="ECO:0007669"/>
    <property type="project" value="InterPro"/>
</dbReference>
<dbReference type="Gene3D" id="2.40.10.220">
    <property type="entry name" value="predicted glycosyltransferase like domains"/>
    <property type="match status" value="1"/>
</dbReference>
<dbReference type="STRING" id="83767.SAMN05660652_01788"/>
<evidence type="ECO:0000259" key="1">
    <source>
        <dbReference type="Pfam" id="PF07238"/>
    </source>
</evidence>
<dbReference type="AlphaFoldDB" id="A0A1G8CZS4"/>
<dbReference type="Pfam" id="PF07238">
    <property type="entry name" value="PilZ"/>
    <property type="match status" value="1"/>
</dbReference>
<name>A0A1G8CZS4_9RHOO</name>
<proteinExistence type="predicted"/>
<organism evidence="2 3">
    <name type="scientific">Propionivibrio dicarboxylicus</name>
    <dbReference type="NCBI Taxonomy" id="83767"/>
    <lineage>
        <taxon>Bacteria</taxon>
        <taxon>Pseudomonadati</taxon>
        <taxon>Pseudomonadota</taxon>
        <taxon>Betaproteobacteria</taxon>
        <taxon>Rhodocyclales</taxon>
        <taxon>Rhodocyclaceae</taxon>
        <taxon>Propionivibrio</taxon>
    </lineage>
</organism>
<dbReference type="InterPro" id="IPR009875">
    <property type="entry name" value="PilZ_domain"/>
</dbReference>
<dbReference type="SUPFAM" id="SSF141371">
    <property type="entry name" value="PilZ domain-like"/>
    <property type="match status" value="1"/>
</dbReference>
<protein>
    <submittedName>
        <fullName evidence="2">PilZ domain-containing protein</fullName>
    </submittedName>
</protein>
<evidence type="ECO:0000313" key="2">
    <source>
        <dbReference type="EMBL" id="SDH51015.1"/>
    </source>
</evidence>
<keyword evidence="3" id="KW-1185">Reference proteome</keyword>
<accession>A0A1G8CZS4</accession>
<dbReference type="EMBL" id="FNCY01000006">
    <property type="protein sequence ID" value="SDH51015.1"/>
    <property type="molecule type" value="Genomic_DNA"/>
</dbReference>
<reference evidence="2 3" key="1">
    <citation type="submission" date="2016-10" db="EMBL/GenBank/DDBJ databases">
        <authorList>
            <person name="de Groot N.N."/>
        </authorList>
    </citation>
    <scope>NUCLEOTIDE SEQUENCE [LARGE SCALE GENOMIC DNA]</scope>
    <source>
        <strain evidence="2 3">DSM 5885</strain>
    </source>
</reference>
<dbReference type="Proteomes" id="UP000198607">
    <property type="component" value="Unassembled WGS sequence"/>
</dbReference>
<dbReference type="RefSeq" id="WP_176785817.1">
    <property type="nucleotide sequence ID" value="NZ_FNCY01000006.1"/>
</dbReference>
<feature type="domain" description="PilZ" evidence="1">
    <location>
        <begin position="2"/>
        <end position="107"/>
    </location>
</feature>